<proteinExistence type="predicted"/>
<protein>
    <submittedName>
        <fullName evidence="1">Uncharacterized protein</fullName>
    </submittedName>
</protein>
<evidence type="ECO:0000313" key="1">
    <source>
        <dbReference type="EMBL" id="KAJ8453717.1"/>
    </source>
</evidence>
<reference evidence="1" key="1">
    <citation type="submission" date="2022-11" db="EMBL/GenBank/DDBJ databases">
        <title>Genome Sequence of Cubamyces cubensis.</title>
        <authorList>
            <person name="Buettner E."/>
        </authorList>
    </citation>
    <scope>NUCLEOTIDE SEQUENCE</scope>
    <source>
        <strain evidence="1">MPL-01</strain>
    </source>
</reference>
<dbReference type="Proteomes" id="UP001215151">
    <property type="component" value="Unassembled WGS sequence"/>
</dbReference>
<organism evidence="1 2">
    <name type="scientific">Trametes cubensis</name>
    <dbReference type="NCBI Taxonomy" id="1111947"/>
    <lineage>
        <taxon>Eukaryota</taxon>
        <taxon>Fungi</taxon>
        <taxon>Dikarya</taxon>
        <taxon>Basidiomycota</taxon>
        <taxon>Agaricomycotina</taxon>
        <taxon>Agaricomycetes</taxon>
        <taxon>Polyporales</taxon>
        <taxon>Polyporaceae</taxon>
        <taxon>Trametes</taxon>
    </lineage>
</organism>
<gene>
    <name evidence="1" type="ORF">ONZ51_g13441</name>
</gene>
<evidence type="ECO:0000313" key="2">
    <source>
        <dbReference type="Proteomes" id="UP001215151"/>
    </source>
</evidence>
<dbReference type="EMBL" id="JAPEVG010001189">
    <property type="protein sequence ID" value="KAJ8453717.1"/>
    <property type="molecule type" value="Genomic_DNA"/>
</dbReference>
<name>A0AAD7X4J6_9APHY</name>
<sequence>MAYDYYRSSVPGWGTSQFQFSTPPAPAFRPQPSWGGFDYYNAHALNPDPTFYNSIMSRSGQVGPLNLGRREARYWHRRVYSGMSPLTQLLPTDIGAAAAYEAYRTWKYNPSLYEPLGMDSVRLREGLVGMAIAETTRLWQYSGRPMDTYGLRAASEAAASVANVLAERLLAYTAGEADVIPPPAGVGYGARARSNSFNVPNVMRAGGSPYLGGGAALGGGIPAGPPSVTPLGPGVGAAGGMGLATGASTPLPASPMPGVAATGGTMGMPPTLPPSPIPGAMAGGAAAVPPGPMPTRVPVGTGVGTGLGVGGVGTGVPPVPPVAASMAPATMGGAMGTGIPPAGGADGRRCPTGLDHHNRTLKSSTARPKILGFVL</sequence>
<comment type="caution">
    <text evidence="1">The sequence shown here is derived from an EMBL/GenBank/DDBJ whole genome shotgun (WGS) entry which is preliminary data.</text>
</comment>
<dbReference type="AlphaFoldDB" id="A0AAD7X4J6"/>
<keyword evidence="2" id="KW-1185">Reference proteome</keyword>
<accession>A0AAD7X4J6</accession>